<dbReference type="Pfam" id="PF00379">
    <property type="entry name" value="Chitin_bind_4"/>
    <property type="match status" value="1"/>
</dbReference>
<dbReference type="PANTHER" id="PTHR12236">
    <property type="entry name" value="STRUCTURAL CONTITUENT OF CUTICLE"/>
    <property type="match status" value="1"/>
</dbReference>
<reference evidence="4 5" key="1">
    <citation type="journal article" date="2017" name="Curr. Biol.">
        <title>The Evolution of Venom by Co-option of Single-Copy Genes.</title>
        <authorList>
            <person name="Martinson E.O."/>
            <person name="Mrinalini"/>
            <person name="Kelkar Y.D."/>
            <person name="Chang C.H."/>
            <person name="Werren J.H."/>
        </authorList>
    </citation>
    <scope>NUCLEOTIDE SEQUENCE [LARGE SCALE GENOMIC DNA]</scope>
    <source>
        <strain evidence="4 5">Alberta</strain>
        <tissue evidence="4">Whole body</tissue>
    </source>
</reference>
<evidence type="ECO:0000256" key="1">
    <source>
        <dbReference type="ARBA" id="ARBA00022460"/>
    </source>
</evidence>
<dbReference type="GO" id="GO:0005615">
    <property type="term" value="C:extracellular space"/>
    <property type="evidence" value="ECO:0007669"/>
    <property type="project" value="TreeGrafter"/>
</dbReference>
<dbReference type="InterPro" id="IPR051217">
    <property type="entry name" value="Insect_Cuticle_Struc_Prot"/>
</dbReference>
<dbReference type="GO" id="GO:0031012">
    <property type="term" value="C:extracellular matrix"/>
    <property type="evidence" value="ECO:0007669"/>
    <property type="project" value="TreeGrafter"/>
</dbReference>
<sequence length="225" mass="26044">MVVDKITFKMFRYSICIILILIDKSTAGVISLDGVNKHQEHYELKNHISEHHEMATSYMNFHGPVEGPEHEIKVPYIEPHHHGHHEHEHQHEPEIKYVHDYVAHPKYEYSYGVEDHHTGDFHSQKETRDGSSVTGEYSIAEPGGRLRIVSYRADKDGFHAEVHTSGKNDHSSYYRKPQLPVHVSHHEAQATTIQGYYPHDLSGHYQHQFLQEYPGWYHAHGAGGY</sequence>
<dbReference type="PRINTS" id="PR00947">
    <property type="entry name" value="CUTICLE"/>
</dbReference>
<evidence type="ECO:0000313" key="4">
    <source>
        <dbReference type="EMBL" id="OXU18208.1"/>
    </source>
</evidence>
<dbReference type="PROSITE" id="PS51155">
    <property type="entry name" value="CHIT_BIND_RR_2"/>
    <property type="match status" value="1"/>
</dbReference>
<keyword evidence="1 2" id="KW-0193">Cuticle</keyword>
<comment type="caution">
    <text evidence="4">The sequence shown here is derived from an EMBL/GenBank/DDBJ whole genome shotgun (WGS) entry which is preliminary data.</text>
</comment>
<feature type="region of interest" description="Disordered" evidence="3">
    <location>
        <begin position="118"/>
        <end position="138"/>
    </location>
</feature>
<evidence type="ECO:0000313" key="5">
    <source>
        <dbReference type="Proteomes" id="UP000215335"/>
    </source>
</evidence>
<name>A0A232EIR9_9HYME</name>
<accession>A0A232EIR9</accession>
<dbReference type="PANTHER" id="PTHR12236:SF14">
    <property type="entry name" value="CUTICULAR PROTEIN 66CB"/>
    <property type="match status" value="1"/>
</dbReference>
<dbReference type="STRING" id="543379.A0A232EIR9"/>
<dbReference type="EMBL" id="NNAY01004200">
    <property type="protein sequence ID" value="OXU18208.1"/>
    <property type="molecule type" value="Genomic_DNA"/>
</dbReference>
<dbReference type="AlphaFoldDB" id="A0A232EIR9"/>
<dbReference type="InterPro" id="IPR000618">
    <property type="entry name" value="Insect_cuticle"/>
</dbReference>
<feature type="compositionally biased region" description="Basic and acidic residues" evidence="3">
    <location>
        <begin position="118"/>
        <end position="129"/>
    </location>
</feature>
<dbReference type="OrthoDB" id="6382835at2759"/>
<proteinExistence type="predicted"/>
<evidence type="ECO:0000256" key="3">
    <source>
        <dbReference type="SAM" id="MobiDB-lite"/>
    </source>
</evidence>
<dbReference type="Proteomes" id="UP000215335">
    <property type="component" value="Unassembled WGS sequence"/>
</dbReference>
<evidence type="ECO:0000256" key="2">
    <source>
        <dbReference type="PROSITE-ProRule" id="PRU00497"/>
    </source>
</evidence>
<organism evidence="4 5">
    <name type="scientific">Trichomalopsis sarcophagae</name>
    <dbReference type="NCBI Taxonomy" id="543379"/>
    <lineage>
        <taxon>Eukaryota</taxon>
        <taxon>Metazoa</taxon>
        <taxon>Ecdysozoa</taxon>
        <taxon>Arthropoda</taxon>
        <taxon>Hexapoda</taxon>
        <taxon>Insecta</taxon>
        <taxon>Pterygota</taxon>
        <taxon>Neoptera</taxon>
        <taxon>Endopterygota</taxon>
        <taxon>Hymenoptera</taxon>
        <taxon>Apocrita</taxon>
        <taxon>Proctotrupomorpha</taxon>
        <taxon>Chalcidoidea</taxon>
        <taxon>Pteromalidae</taxon>
        <taxon>Pteromalinae</taxon>
        <taxon>Trichomalopsis</taxon>
    </lineage>
</organism>
<gene>
    <name evidence="4" type="ORF">TSAR_015116</name>
</gene>
<dbReference type="GO" id="GO:0042302">
    <property type="term" value="F:structural constituent of cuticle"/>
    <property type="evidence" value="ECO:0007669"/>
    <property type="project" value="UniProtKB-UniRule"/>
</dbReference>
<protein>
    <submittedName>
        <fullName evidence="4">Uncharacterized protein</fullName>
    </submittedName>
</protein>
<keyword evidence="5" id="KW-1185">Reference proteome</keyword>